<dbReference type="Gene3D" id="3.50.30.50">
    <property type="entry name" value="Putative cyclase"/>
    <property type="match status" value="1"/>
</dbReference>
<dbReference type="AlphaFoldDB" id="A0A7S1JST1"/>
<protein>
    <recommendedName>
        <fullName evidence="3">Cyclase</fullName>
    </recommendedName>
</protein>
<evidence type="ECO:0000313" key="2">
    <source>
        <dbReference type="EMBL" id="CAD9053234.1"/>
    </source>
</evidence>
<dbReference type="PANTHER" id="PTHR31118">
    <property type="entry name" value="CYCLASE-LIKE PROTEIN 2"/>
    <property type="match status" value="1"/>
</dbReference>
<dbReference type="GO" id="GO:0019441">
    <property type="term" value="P:L-tryptophan catabolic process to kynurenine"/>
    <property type="evidence" value="ECO:0007669"/>
    <property type="project" value="InterPro"/>
</dbReference>
<accession>A0A7S1JST1</accession>
<comment type="similarity">
    <text evidence="1">Belongs to the Cyclase 1 superfamily.</text>
</comment>
<evidence type="ECO:0008006" key="3">
    <source>
        <dbReference type="Google" id="ProtNLM"/>
    </source>
</evidence>
<dbReference type="InterPro" id="IPR007325">
    <property type="entry name" value="KFase/CYL"/>
</dbReference>
<gene>
    <name evidence="2" type="ORF">VBRA1451_LOCUS8296</name>
</gene>
<dbReference type="GO" id="GO:0004061">
    <property type="term" value="F:arylformamidase activity"/>
    <property type="evidence" value="ECO:0007669"/>
    <property type="project" value="InterPro"/>
</dbReference>
<dbReference type="SUPFAM" id="SSF102198">
    <property type="entry name" value="Putative cyclase"/>
    <property type="match status" value="1"/>
</dbReference>
<dbReference type="EMBL" id="HBGB01014398">
    <property type="protein sequence ID" value="CAD9053234.1"/>
    <property type="molecule type" value="Transcribed_RNA"/>
</dbReference>
<dbReference type="InterPro" id="IPR037175">
    <property type="entry name" value="KFase_sf"/>
</dbReference>
<organism evidence="2">
    <name type="scientific">Vitrella brassicaformis</name>
    <dbReference type="NCBI Taxonomy" id="1169539"/>
    <lineage>
        <taxon>Eukaryota</taxon>
        <taxon>Sar</taxon>
        <taxon>Alveolata</taxon>
        <taxon>Colpodellida</taxon>
        <taxon>Vitrellaceae</taxon>
        <taxon>Vitrella</taxon>
    </lineage>
</organism>
<dbReference type="PANTHER" id="PTHR31118:SF32">
    <property type="entry name" value="KYNURENINE FORMAMIDASE"/>
    <property type="match status" value="1"/>
</dbReference>
<dbReference type="Pfam" id="PF04199">
    <property type="entry name" value="Cyclase"/>
    <property type="match status" value="1"/>
</dbReference>
<name>A0A7S1JST1_9ALVE</name>
<sequence length="228" mass="25111">MALVDLSHTIEDGMVTYKGLPAPKIQDVLSREASRQHYAEGTEFSITTIQLCSNTGTYLDTPFHRFADAPDLSAIPLAKLANLPAVCLDADSWLNGQSNQHAITKGFFQKELNGKTDVKGLAVLVRTSWSLCWGKDEYWSGRHPFLTEDAAQWLAEQQVALVGIDSYNIDDTAGGHRPVHSRLLKDGILIIEHMTNLHALPPAPFRFFAVPPKIAGMGTFPVRVFAVL</sequence>
<reference evidence="2" key="1">
    <citation type="submission" date="2021-01" db="EMBL/GenBank/DDBJ databases">
        <authorList>
            <person name="Corre E."/>
            <person name="Pelletier E."/>
            <person name="Niang G."/>
            <person name="Scheremetjew M."/>
            <person name="Finn R."/>
            <person name="Kale V."/>
            <person name="Holt S."/>
            <person name="Cochrane G."/>
            <person name="Meng A."/>
            <person name="Brown T."/>
            <person name="Cohen L."/>
        </authorList>
    </citation>
    <scope>NUCLEOTIDE SEQUENCE</scope>
    <source>
        <strain evidence="2">CCMP3346</strain>
    </source>
</reference>
<proteinExistence type="inferred from homology"/>
<evidence type="ECO:0000256" key="1">
    <source>
        <dbReference type="ARBA" id="ARBA00007865"/>
    </source>
</evidence>